<evidence type="ECO:0000313" key="7">
    <source>
        <dbReference type="EnsemblMetazoa" id="AALFPA23_013937.P20215"/>
    </source>
</evidence>
<keyword evidence="5" id="KW-1133">Transmembrane helix</keyword>
<dbReference type="InterPro" id="IPR029058">
    <property type="entry name" value="AB_hydrolase_fold"/>
</dbReference>
<evidence type="ECO:0000256" key="3">
    <source>
        <dbReference type="ARBA" id="ARBA00023180"/>
    </source>
</evidence>
<evidence type="ECO:0000256" key="1">
    <source>
        <dbReference type="ARBA" id="ARBA00005964"/>
    </source>
</evidence>
<reference evidence="8" key="1">
    <citation type="journal article" date="2015" name="Proc. Natl. Acad. Sci. U.S.A.">
        <title>Genome sequence of the Asian Tiger mosquito, Aedes albopictus, reveals insights into its biology, genetics, and evolution.</title>
        <authorList>
            <person name="Chen X.G."/>
            <person name="Jiang X."/>
            <person name="Gu J."/>
            <person name="Xu M."/>
            <person name="Wu Y."/>
            <person name="Deng Y."/>
            <person name="Zhang C."/>
            <person name="Bonizzoni M."/>
            <person name="Dermauw W."/>
            <person name="Vontas J."/>
            <person name="Armbruster P."/>
            <person name="Huang X."/>
            <person name="Yang Y."/>
            <person name="Zhang H."/>
            <person name="He W."/>
            <person name="Peng H."/>
            <person name="Liu Y."/>
            <person name="Wu K."/>
            <person name="Chen J."/>
            <person name="Lirakis M."/>
            <person name="Topalis P."/>
            <person name="Van Leeuwen T."/>
            <person name="Hall A.B."/>
            <person name="Jiang X."/>
            <person name="Thorpe C."/>
            <person name="Mueller R.L."/>
            <person name="Sun C."/>
            <person name="Waterhouse R.M."/>
            <person name="Yan G."/>
            <person name="Tu Z.J."/>
            <person name="Fang X."/>
            <person name="James A.A."/>
        </authorList>
    </citation>
    <scope>NUCLEOTIDE SEQUENCE [LARGE SCALE GENOMIC DNA]</scope>
    <source>
        <strain evidence="8">Foshan</strain>
    </source>
</reference>
<dbReference type="EnsemblMetazoa" id="AALFPA23_013937.R20215">
    <property type="protein sequence ID" value="AALFPA23_013937.P20215"/>
    <property type="gene ID" value="AALFPA23_013937"/>
</dbReference>
<feature type="compositionally biased region" description="Polar residues" evidence="4">
    <location>
        <begin position="495"/>
        <end position="511"/>
    </location>
</feature>
<evidence type="ECO:0000256" key="5">
    <source>
        <dbReference type="SAM" id="Phobius"/>
    </source>
</evidence>
<proteinExistence type="inferred from homology"/>
<dbReference type="PANTHER" id="PTHR43903">
    <property type="entry name" value="NEUROLIGIN"/>
    <property type="match status" value="1"/>
</dbReference>
<protein>
    <recommendedName>
        <fullName evidence="6">Carboxylesterase type B domain-containing protein</fullName>
    </recommendedName>
</protein>
<dbReference type="InterPro" id="IPR002018">
    <property type="entry name" value="CarbesteraseB"/>
</dbReference>
<reference evidence="7" key="2">
    <citation type="submission" date="2025-05" db="UniProtKB">
        <authorList>
            <consortium name="EnsemblMetazoa"/>
        </authorList>
    </citation>
    <scope>IDENTIFICATION</scope>
    <source>
        <strain evidence="7">Foshan</strain>
    </source>
</reference>
<dbReference type="RefSeq" id="XP_062714197.1">
    <property type="nucleotide sequence ID" value="XM_062858213.1"/>
</dbReference>
<dbReference type="Proteomes" id="UP000069940">
    <property type="component" value="Unassembled WGS sequence"/>
</dbReference>
<feature type="region of interest" description="Disordered" evidence="4">
    <location>
        <begin position="1"/>
        <end position="31"/>
    </location>
</feature>
<keyword evidence="5" id="KW-0812">Transmembrane</keyword>
<name>A0ABM1Z0V2_AEDAL</name>
<keyword evidence="2" id="KW-0732">Signal</keyword>
<dbReference type="InterPro" id="IPR051093">
    <property type="entry name" value="Neuroligin/BSAL"/>
</dbReference>
<dbReference type="Pfam" id="PF00135">
    <property type="entry name" value="COesterase"/>
    <property type="match status" value="1"/>
</dbReference>
<organism evidence="7 8">
    <name type="scientific">Aedes albopictus</name>
    <name type="common">Asian tiger mosquito</name>
    <name type="synonym">Stegomyia albopicta</name>
    <dbReference type="NCBI Taxonomy" id="7160"/>
    <lineage>
        <taxon>Eukaryota</taxon>
        <taxon>Metazoa</taxon>
        <taxon>Ecdysozoa</taxon>
        <taxon>Arthropoda</taxon>
        <taxon>Hexapoda</taxon>
        <taxon>Insecta</taxon>
        <taxon>Pterygota</taxon>
        <taxon>Neoptera</taxon>
        <taxon>Endopterygota</taxon>
        <taxon>Diptera</taxon>
        <taxon>Nematocera</taxon>
        <taxon>Culicoidea</taxon>
        <taxon>Culicidae</taxon>
        <taxon>Culicinae</taxon>
        <taxon>Aedini</taxon>
        <taxon>Aedes</taxon>
        <taxon>Stegomyia</taxon>
    </lineage>
</organism>
<sequence length="524" mass="57705">MRAHNGPTIINDHQTDHHWRTNQRKQSASRHEATRLERGGFIQCCHFWLVIVIVIGLAVVAPVGAGPRYSSRIVETKSGAIRGVILELHSKYLEPVEVFKAVPYAAPPVGNLRFEAPKKLPPWKGTKLADTFGPVCPQSFPDISNRTVALLSMPKGRYQHLKRLQPLLANQSEDCLTLNIYVPGSGSRGLEAPYSIFFYIHGEAYDWGSGNPYDGSVLASYGHVIVVTVNFRLGILGFLKTRASASPGGSGGNLGLMDITLALQWVRDNIGAFGGDPKRITVVGHDTGAALANMVLISKAGKGLINRAILLSGSALSPWALVPDPDAIRMEVSQQMACHLLVDPPPGKPARKPSTDDITECLRDKPLEALMGVRLTAVRFMPSWGPFLPLEDSLDPEFAMEHSGEGFITSELMLGMTTTESYNDFSASDIQYGLEEEQRNRLLRTYIRNAFTFHLNEIFSAVRNEYTDWDKPIQHPINISPHLELLRLEDETKTSEPGGQSGAGIQSITDSPSRDCIRSMLERF</sequence>
<evidence type="ECO:0000256" key="2">
    <source>
        <dbReference type="ARBA" id="ARBA00022729"/>
    </source>
</evidence>
<keyword evidence="3" id="KW-0325">Glycoprotein</keyword>
<dbReference type="InterPro" id="IPR019819">
    <property type="entry name" value="Carboxylesterase_B_CS"/>
</dbReference>
<accession>A0ABM1Z0V2</accession>
<keyword evidence="5" id="KW-0472">Membrane</keyword>
<dbReference type="GeneID" id="134290974"/>
<evidence type="ECO:0000256" key="4">
    <source>
        <dbReference type="SAM" id="MobiDB-lite"/>
    </source>
</evidence>
<feature type="transmembrane region" description="Helical" evidence="5">
    <location>
        <begin position="45"/>
        <end position="65"/>
    </location>
</feature>
<evidence type="ECO:0000313" key="8">
    <source>
        <dbReference type="Proteomes" id="UP000069940"/>
    </source>
</evidence>
<keyword evidence="8" id="KW-1185">Reference proteome</keyword>
<comment type="similarity">
    <text evidence="1">Belongs to the type-B carboxylesterase/lipase family.</text>
</comment>
<dbReference type="PROSITE" id="PS00941">
    <property type="entry name" value="CARBOXYLESTERASE_B_2"/>
    <property type="match status" value="1"/>
</dbReference>
<feature type="region of interest" description="Disordered" evidence="4">
    <location>
        <begin position="492"/>
        <end position="511"/>
    </location>
</feature>
<evidence type="ECO:0000259" key="6">
    <source>
        <dbReference type="Pfam" id="PF00135"/>
    </source>
</evidence>
<dbReference type="Gene3D" id="3.40.50.1820">
    <property type="entry name" value="alpha/beta hydrolase"/>
    <property type="match status" value="1"/>
</dbReference>
<feature type="domain" description="Carboxylesterase type B" evidence="6">
    <location>
        <begin position="71"/>
        <end position="472"/>
    </location>
</feature>
<dbReference type="SUPFAM" id="SSF53474">
    <property type="entry name" value="alpha/beta-Hydrolases"/>
    <property type="match status" value="1"/>
</dbReference>